<protein>
    <submittedName>
        <fullName evidence="2">VOC family protein</fullName>
    </submittedName>
</protein>
<accession>A0A9X1YV04</accession>
<reference evidence="2 3" key="2">
    <citation type="journal article" date="2023" name="Plant Pathol.">
        <title>Dismantling and reorganizing Pseudomonas marginalis sensu#lato.</title>
        <authorList>
            <person name="Sawada H."/>
            <person name="Fujikawa T."/>
            <person name="Satou M."/>
        </authorList>
    </citation>
    <scope>NUCLEOTIDE SEQUENCE [LARGE SCALE GENOMIC DNA]</scope>
    <source>
        <strain evidence="2 3">MAFF 302030</strain>
    </source>
</reference>
<evidence type="ECO:0000313" key="2">
    <source>
        <dbReference type="EMBL" id="MCK9798179.1"/>
    </source>
</evidence>
<name>A0A9X1YV04_9PSED</name>
<reference evidence="2 3" key="1">
    <citation type="journal article" date="2022" name="Int. J. Syst. Evol. Microbiol.">
        <title>Pseudomonas aegrilactucae sp. nov. and Pseudomonas morbosilactucae sp. nov., pathogens causing bacterial rot of lettuce in Japan.</title>
        <authorList>
            <person name="Sawada H."/>
            <person name="Fujikawa T."/>
            <person name="Satou M."/>
        </authorList>
    </citation>
    <scope>NUCLEOTIDE SEQUENCE [LARGE SCALE GENOMIC DNA]</scope>
    <source>
        <strain evidence="2 3">MAFF 302030</strain>
    </source>
</reference>
<organism evidence="2 3">
    <name type="scientific">Pseudomonas morbosilactucae</name>
    <dbReference type="NCBI Taxonomy" id="2938197"/>
    <lineage>
        <taxon>Bacteria</taxon>
        <taxon>Pseudomonadati</taxon>
        <taxon>Pseudomonadota</taxon>
        <taxon>Gammaproteobacteria</taxon>
        <taxon>Pseudomonadales</taxon>
        <taxon>Pseudomonadaceae</taxon>
        <taxon>Pseudomonas</taxon>
    </lineage>
</organism>
<feature type="domain" description="Glyoxalase-like" evidence="1">
    <location>
        <begin position="3"/>
        <end position="96"/>
    </location>
</feature>
<evidence type="ECO:0000313" key="3">
    <source>
        <dbReference type="Proteomes" id="UP001155059"/>
    </source>
</evidence>
<dbReference type="AlphaFoldDB" id="A0A9X1YV04"/>
<proteinExistence type="predicted"/>
<dbReference type="Pfam" id="PF13468">
    <property type="entry name" value="Glyoxalase_3"/>
    <property type="match status" value="1"/>
</dbReference>
<dbReference type="InterPro" id="IPR029068">
    <property type="entry name" value="Glyas_Bleomycin-R_OHBP_Dase"/>
</dbReference>
<comment type="caution">
    <text evidence="2">The sequence shown here is derived from an EMBL/GenBank/DDBJ whole genome shotgun (WGS) entry which is preliminary data.</text>
</comment>
<dbReference type="InterPro" id="IPR025870">
    <property type="entry name" value="Glyoxalase-like_dom"/>
</dbReference>
<gene>
    <name evidence="2" type="ORF">M1B34_10720</name>
</gene>
<evidence type="ECO:0000259" key="1">
    <source>
        <dbReference type="Pfam" id="PF13468"/>
    </source>
</evidence>
<dbReference type="Gene3D" id="3.10.180.10">
    <property type="entry name" value="2,3-Dihydroxybiphenyl 1,2-Dioxygenase, domain 1"/>
    <property type="match status" value="1"/>
</dbReference>
<sequence>MEVDHVFIAVKDPARAAEALVALGLVEGTANQHPGQGTANRRVFFRNAFIELLYLTDPQQAQSPLTAPTRLYERLSATAGGASPFGVCFRPSSAGAPSPMPGWVYRPAYLPGDLKVDVGHGPLGEPMWFFLGFAQRPDQAPAERAQPLEHAAGLRELTSVQVTGPATDPWSPSAECATQVPGVTLEQGPEHLLRLQFDQGTRGLTWDLRPALPLVIHG</sequence>
<dbReference type="Proteomes" id="UP001155059">
    <property type="component" value="Unassembled WGS sequence"/>
</dbReference>
<dbReference type="RefSeq" id="WP_268265110.1">
    <property type="nucleotide sequence ID" value="NZ_JALQCW010000022.1"/>
</dbReference>
<dbReference type="EMBL" id="JALQCW010000022">
    <property type="protein sequence ID" value="MCK9798179.1"/>
    <property type="molecule type" value="Genomic_DNA"/>
</dbReference>